<evidence type="ECO:0000256" key="6">
    <source>
        <dbReference type="ARBA" id="ARBA00037164"/>
    </source>
</evidence>
<proteinExistence type="predicted"/>
<dbReference type="PROSITE" id="PS50110">
    <property type="entry name" value="RESPONSE_REGULATORY"/>
    <property type="match status" value="1"/>
</dbReference>
<comment type="caution">
    <text evidence="10">The sequence shown here is derived from an EMBL/GenBank/DDBJ whole genome shotgun (WGS) entry which is preliminary data.</text>
</comment>
<dbReference type="SUPFAM" id="SSF52172">
    <property type="entry name" value="CheY-like"/>
    <property type="match status" value="1"/>
</dbReference>
<keyword evidence="3" id="KW-0902">Two-component regulatory system</keyword>
<keyword evidence="2" id="KW-0963">Cytoplasm</keyword>
<dbReference type="InterPro" id="IPR046947">
    <property type="entry name" value="LytR-like"/>
</dbReference>
<dbReference type="Proteomes" id="UP000432715">
    <property type="component" value="Unassembled WGS sequence"/>
</dbReference>
<dbReference type="AlphaFoldDB" id="A0A6I0F8B8"/>
<dbReference type="SMART" id="SM00448">
    <property type="entry name" value="REC"/>
    <property type="match status" value="1"/>
</dbReference>
<dbReference type="PANTHER" id="PTHR37299">
    <property type="entry name" value="TRANSCRIPTIONAL REGULATOR-RELATED"/>
    <property type="match status" value="1"/>
</dbReference>
<evidence type="ECO:0000259" key="8">
    <source>
        <dbReference type="PROSITE" id="PS50110"/>
    </source>
</evidence>
<dbReference type="InterPro" id="IPR001789">
    <property type="entry name" value="Sig_transdc_resp-reg_receiver"/>
</dbReference>
<sequence length="242" mass="28939">MIVKITIAICDDQPKQVNLLKSYIEEVKPPFNVEFLEAYSGEELLYKLDEKWIDVFFLDIEMKRLNGIETGRAIREKFPDSIIVFITGYRNYALEAFEVYSLQYILKPITIEKMKQLMGKITLRIEEKNALNTRNKVFTFKNKEEVVQLQYNDIYFFEKQLRRIRICAKKGDFKFYGTMKVLLEELDSDSFIQCQQGFIVSKAKILEVKDYFIYFRDIKEKVPISRRFKKKVVEAFEENLFR</sequence>
<evidence type="ECO:0000256" key="3">
    <source>
        <dbReference type="ARBA" id="ARBA00023012"/>
    </source>
</evidence>
<evidence type="ECO:0000256" key="7">
    <source>
        <dbReference type="PROSITE-ProRule" id="PRU00169"/>
    </source>
</evidence>
<keyword evidence="11" id="KW-1185">Reference proteome</keyword>
<evidence type="ECO:0000259" key="9">
    <source>
        <dbReference type="PROSITE" id="PS50930"/>
    </source>
</evidence>
<feature type="domain" description="Response regulatory" evidence="8">
    <location>
        <begin position="6"/>
        <end position="122"/>
    </location>
</feature>
<dbReference type="PANTHER" id="PTHR37299:SF3">
    <property type="entry name" value="STAGE 0 SPORULATION PROTEIN A HOMOLOG"/>
    <property type="match status" value="1"/>
</dbReference>
<dbReference type="Gene3D" id="2.40.50.1020">
    <property type="entry name" value="LytTr DNA-binding domain"/>
    <property type="match status" value="1"/>
</dbReference>
<evidence type="ECO:0000256" key="2">
    <source>
        <dbReference type="ARBA" id="ARBA00022490"/>
    </source>
</evidence>
<dbReference type="InterPro" id="IPR011006">
    <property type="entry name" value="CheY-like_superfamily"/>
</dbReference>
<comment type="function">
    <text evidence="5">May play the central regulatory role in sporulation. It may be an element of the effector pathway responsible for the activation of sporulation genes in response to nutritional stress. Spo0A may act in concert with spo0H (a sigma factor) to control the expression of some genes that are critical to the sporulation process.</text>
</comment>
<dbReference type="OrthoDB" id="9802383at2"/>
<comment type="function">
    <text evidence="6">Required for high-level post-exponential phase expression of a series of secreted proteins.</text>
</comment>
<evidence type="ECO:0000256" key="4">
    <source>
        <dbReference type="ARBA" id="ARBA00023159"/>
    </source>
</evidence>
<evidence type="ECO:0000313" key="10">
    <source>
        <dbReference type="EMBL" id="KAB3534129.1"/>
    </source>
</evidence>
<dbReference type="Pfam" id="PF04397">
    <property type="entry name" value="LytTR"/>
    <property type="match status" value="1"/>
</dbReference>
<keyword evidence="4" id="KW-0010">Activator</keyword>
<evidence type="ECO:0000256" key="5">
    <source>
        <dbReference type="ARBA" id="ARBA00024867"/>
    </source>
</evidence>
<evidence type="ECO:0000313" key="11">
    <source>
        <dbReference type="Proteomes" id="UP000432715"/>
    </source>
</evidence>
<accession>A0A6I0F8B8</accession>
<dbReference type="GO" id="GO:0000156">
    <property type="term" value="F:phosphorelay response regulator activity"/>
    <property type="evidence" value="ECO:0007669"/>
    <property type="project" value="InterPro"/>
</dbReference>
<dbReference type="EMBL" id="WBZC01000031">
    <property type="protein sequence ID" value="KAB3534129.1"/>
    <property type="molecule type" value="Genomic_DNA"/>
</dbReference>
<dbReference type="InterPro" id="IPR007492">
    <property type="entry name" value="LytTR_DNA-bd_dom"/>
</dbReference>
<protein>
    <recommendedName>
        <fullName evidence="1">Stage 0 sporulation protein A homolog</fullName>
    </recommendedName>
</protein>
<dbReference type="GO" id="GO:0003677">
    <property type="term" value="F:DNA binding"/>
    <property type="evidence" value="ECO:0007669"/>
    <property type="project" value="InterPro"/>
</dbReference>
<dbReference type="SMART" id="SM00850">
    <property type="entry name" value="LytTR"/>
    <property type="match status" value="1"/>
</dbReference>
<dbReference type="PROSITE" id="PS50930">
    <property type="entry name" value="HTH_LYTTR"/>
    <property type="match status" value="1"/>
</dbReference>
<keyword evidence="7" id="KW-0597">Phosphoprotein</keyword>
<feature type="domain" description="HTH LytTR-type" evidence="9">
    <location>
        <begin position="138"/>
        <end position="238"/>
    </location>
</feature>
<dbReference type="Gene3D" id="3.40.50.2300">
    <property type="match status" value="1"/>
</dbReference>
<gene>
    <name evidence="10" type="ORF">F8154_09330</name>
</gene>
<reference evidence="10 11" key="1">
    <citation type="submission" date="2019-10" db="EMBL/GenBank/DDBJ databases">
        <title>Alkaliphilus serpentinus sp. nov. and Alkaliphilus pronyensis sp. nov., two novel anaerobic alkaliphilic species isolated from the serpentinized-hosted hydrothermal field of the Prony Bay (New Caledonia).</title>
        <authorList>
            <person name="Postec A."/>
        </authorList>
    </citation>
    <scope>NUCLEOTIDE SEQUENCE [LARGE SCALE GENOMIC DNA]</scope>
    <source>
        <strain evidence="10 11">LacV</strain>
    </source>
</reference>
<organism evidence="10 11">
    <name type="scientific">Alkaliphilus pronyensis</name>
    <dbReference type="NCBI Taxonomy" id="1482732"/>
    <lineage>
        <taxon>Bacteria</taxon>
        <taxon>Bacillati</taxon>
        <taxon>Bacillota</taxon>
        <taxon>Clostridia</taxon>
        <taxon>Peptostreptococcales</taxon>
        <taxon>Natronincolaceae</taxon>
        <taxon>Alkaliphilus</taxon>
    </lineage>
</organism>
<name>A0A6I0F8B8_9FIRM</name>
<dbReference type="Pfam" id="PF00072">
    <property type="entry name" value="Response_reg"/>
    <property type="match status" value="1"/>
</dbReference>
<evidence type="ECO:0000256" key="1">
    <source>
        <dbReference type="ARBA" id="ARBA00018672"/>
    </source>
</evidence>
<feature type="modified residue" description="4-aspartylphosphate" evidence="7">
    <location>
        <position position="59"/>
    </location>
</feature>